<dbReference type="FunCoup" id="A0LEA1">
    <property type="interactions" value="8"/>
</dbReference>
<dbReference type="InterPro" id="IPR008258">
    <property type="entry name" value="Transglycosylase_SLT_dom_1"/>
</dbReference>
<dbReference type="OrthoDB" id="9781970at2"/>
<dbReference type="Pfam" id="PF01464">
    <property type="entry name" value="SLT"/>
    <property type="match status" value="1"/>
</dbReference>
<dbReference type="KEGG" id="sfu:Sfum_0050"/>
<dbReference type="EMBL" id="CP000478">
    <property type="protein sequence ID" value="ABK15753.1"/>
    <property type="molecule type" value="Genomic_DNA"/>
</dbReference>
<reference evidence="4 5" key="1">
    <citation type="submission" date="2006-10" db="EMBL/GenBank/DDBJ databases">
        <title>Complete sequence of Syntrophobacter fumaroxidans MPOB.</title>
        <authorList>
            <consortium name="US DOE Joint Genome Institute"/>
            <person name="Copeland A."/>
            <person name="Lucas S."/>
            <person name="Lapidus A."/>
            <person name="Barry K."/>
            <person name="Detter J.C."/>
            <person name="Glavina del Rio T."/>
            <person name="Hammon N."/>
            <person name="Israni S."/>
            <person name="Pitluck S."/>
            <person name="Goltsman E.G."/>
            <person name="Martinez M."/>
            <person name="Schmutz J."/>
            <person name="Larimer F."/>
            <person name="Land M."/>
            <person name="Hauser L."/>
            <person name="Kyrpides N."/>
            <person name="Kim E."/>
            <person name="Boone D.R."/>
            <person name="Brockman F."/>
            <person name="Culley D."/>
            <person name="Ferry J."/>
            <person name="Gunsalus R."/>
            <person name="McInerney M.J."/>
            <person name="Morrison M."/>
            <person name="Plugge C."/>
            <person name="Rohlin L."/>
            <person name="Scholten J."/>
            <person name="Sieber J."/>
            <person name="Stams A.J.M."/>
            <person name="Worm P."/>
            <person name="Henstra A.M."/>
            <person name="Richardson P."/>
        </authorList>
    </citation>
    <scope>NUCLEOTIDE SEQUENCE [LARGE SCALE GENOMIC DNA]</scope>
    <source>
        <strain evidence="5">DSM 10017 / MPOB</strain>
    </source>
</reference>
<dbReference type="GO" id="GO:0000270">
    <property type="term" value="P:peptidoglycan metabolic process"/>
    <property type="evidence" value="ECO:0007669"/>
    <property type="project" value="InterPro"/>
</dbReference>
<dbReference type="AlphaFoldDB" id="A0LEA1"/>
<dbReference type="Proteomes" id="UP000001784">
    <property type="component" value="Chromosome"/>
</dbReference>
<dbReference type="InterPro" id="IPR000189">
    <property type="entry name" value="Transglyc_AS"/>
</dbReference>
<dbReference type="SUPFAM" id="SSF53955">
    <property type="entry name" value="Lysozyme-like"/>
    <property type="match status" value="1"/>
</dbReference>
<dbReference type="CDD" id="cd00254">
    <property type="entry name" value="LT-like"/>
    <property type="match status" value="1"/>
</dbReference>
<evidence type="ECO:0000313" key="5">
    <source>
        <dbReference type="Proteomes" id="UP000001784"/>
    </source>
</evidence>
<comment type="similarity">
    <text evidence="1">Belongs to the transglycosylase Slt family.</text>
</comment>
<name>A0LEA1_SYNFM</name>
<dbReference type="GO" id="GO:0016020">
    <property type="term" value="C:membrane"/>
    <property type="evidence" value="ECO:0007669"/>
    <property type="project" value="InterPro"/>
</dbReference>
<feature type="domain" description="Transglycosylase SLT" evidence="2">
    <location>
        <begin position="98"/>
        <end position="192"/>
    </location>
</feature>
<evidence type="ECO:0000259" key="3">
    <source>
        <dbReference type="Pfam" id="PF13511"/>
    </source>
</evidence>
<dbReference type="InParanoid" id="A0LEA1"/>
<dbReference type="PANTHER" id="PTHR37423">
    <property type="entry name" value="SOLUBLE LYTIC MUREIN TRANSGLYCOSYLASE-RELATED"/>
    <property type="match status" value="1"/>
</dbReference>
<dbReference type="CAZy" id="GH23">
    <property type="family name" value="Glycoside Hydrolase Family 23"/>
</dbReference>
<keyword evidence="5" id="KW-1185">Reference proteome</keyword>
<feature type="domain" description="DUF4124" evidence="3">
    <location>
        <begin position="20"/>
        <end position="55"/>
    </location>
</feature>
<dbReference type="Pfam" id="PF13511">
    <property type="entry name" value="DUF4124"/>
    <property type="match status" value="1"/>
</dbReference>
<dbReference type="InterPro" id="IPR023346">
    <property type="entry name" value="Lysozyme-like_dom_sf"/>
</dbReference>
<dbReference type="GO" id="GO:0008933">
    <property type="term" value="F:peptidoglycan lytic transglycosylase activity"/>
    <property type="evidence" value="ECO:0007669"/>
    <property type="project" value="InterPro"/>
</dbReference>
<protein>
    <submittedName>
        <fullName evidence="4">Lytic transglycosylase, catalytic</fullName>
    </submittedName>
</protein>
<proteinExistence type="inferred from homology"/>
<dbReference type="RefSeq" id="WP_011696926.1">
    <property type="nucleotide sequence ID" value="NC_008554.1"/>
</dbReference>
<dbReference type="InterPro" id="IPR025392">
    <property type="entry name" value="DUF4124"/>
</dbReference>
<dbReference type="PROSITE" id="PS00922">
    <property type="entry name" value="TRANSGLYCOSYLASE"/>
    <property type="match status" value="1"/>
</dbReference>
<evidence type="ECO:0000256" key="1">
    <source>
        <dbReference type="ARBA" id="ARBA00007734"/>
    </source>
</evidence>
<dbReference type="HOGENOM" id="CLU_065765_1_1_7"/>
<sequence precursor="true">MKHPTRLGVASIATAWGMICLLLLFQSHARADIYKYVDKDGVIHFTNTPVQPEAKSLTLPPVTQANFVKYFPHRTFYSACNPKNQNYFDPQIRMVCMRHGLDYNLVRAVIRAESGYNPQAVSPKGAMGLMQLMPGTSRDLGVLNPFDPGENIDGGARYLKMLIERFNNIPLAVAAYNAGPENVEKYKGIPPFDETQVYVQRVMDYYSRYRQ</sequence>
<evidence type="ECO:0000259" key="2">
    <source>
        <dbReference type="Pfam" id="PF01464"/>
    </source>
</evidence>
<dbReference type="PANTHER" id="PTHR37423:SF2">
    <property type="entry name" value="MEMBRANE-BOUND LYTIC MUREIN TRANSGLYCOSYLASE C"/>
    <property type="match status" value="1"/>
</dbReference>
<organism evidence="4 5">
    <name type="scientific">Syntrophobacter fumaroxidans (strain DSM 10017 / MPOB)</name>
    <dbReference type="NCBI Taxonomy" id="335543"/>
    <lineage>
        <taxon>Bacteria</taxon>
        <taxon>Pseudomonadati</taxon>
        <taxon>Thermodesulfobacteriota</taxon>
        <taxon>Syntrophobacteria</taxon>
        <taxon>Syntrophobacterales</taxon>
        <taxon>Syntrophobacteraceae</taxon>
        <taxon>Syntrophobacter</taxon>
    </lineage>
</organism>
<evidence type="ECO:0000313" key="4">
    <source>
        <dbReference type="EMBL" id="ABK15753.1"/>
    </source>
</evidence>
<dbReference type="STRING" id="335543.Sfum_0050"/>
<dbReference type="eggNOG" id="COG0741">
    <property type="taxonomic scope" value="Bacteria"/>
</dbReference>
<accession>A0LEA1</accession>
<gene>
    <name evidence="4" type="ordered locus">Sfum_0050</name>
</gene>
<dbReference type="Gene3D" id="1.10.530.10">
    <property type="match status" value="1"/>
</dbReference>